<dbReference type="EMBL" id="RBNI01013175">
    <property type="protein sequence ID" value="RUP36197.1"/>
    <property type="molecule type" value="Genomic_DNA"/>
</dbReference>
<evidence type="ECO:0000313" key="1">
    <source>
        <dbReference type="EMBL" id="RUP36197.1"/>
    </source>
</evidence>
<dbReference type="OrthoDB" id="2417504at2759"/>
<keyword evidence="2" id="KW-1185">Reference proteome</keyword>
<sequence length="168" mass="19295">MFPHVLPVDKVILSREAMESFCNDVIPGSFQSITEVDYTKLCQESLHYIGVYGNPGMIVNLLFRIKAISEDIETLLRSQCETQFDNSKQVSPSLSAGIYLYHDKPSGCGLVIHWPEHGAFMENASSDKKKNMINFQRFVYMSCVLVQTHEPPGLPYDKERRRFLQMER</sequence>
<reference evidence="1 2" key="1">
    <citation type="journal article" date="2018" name="New Phytol.">
        <title>Phylogenomics of Endogonaceae and evolution of mycorrhizas within Mucoromycota.</title>
        <authorList>
            <person name="Chang Y."/>
            <person name="Desiro A."/>
            <person name="Na H."/>
            <person name="Sandor L."/>
            <person name="Lipzen A."/>
            <person name="Clum A."/>
            <person name="Barry K."/>
            <person name="Grigoriev I.V."/>
            <person name="Martin F.M."/>
            <person name="Stajich J.E."/>
            <person name="Smith M.E."/>
            <person name="Bonito G."/>
            <person name="Spatafora J.W."/>
        </authorList>
    </citation>
    <scope>NUCLEOTIDE SEQUENCE [LARGE SCALE GENOMIC DNA]</scope>
    <source>
        <strain evidence="1 2">GMNB39</strain>
    </source>
</reference>
<name>A0A433CC90_9FUNG</name>
<dbReference type="AlphaFoldDB" id="A0A433CC90"/>
<accession>A0A433CC90</accession>
<evidence type="ECO:0000313" key="2">
    <source>
        <dbReference type="Proteomes" id="UP000268093"/>
    </source>
</evidence>
<organism evidence="1 2">
    <name type="scientific">Jimgerdemannia flammicorona</name>
    <dbReference type="NCBI Taxonomy" id="994334"/>
    <lineage>
        <taxon>Eukaryota</taxon>
        <taxon>Fungi</taxon>
        <taxon>Fungi incertae sedis</taxon>
        <taxon>Mucoromycota</taxon>
        <taxon>Mucoromycotina</taxon>
        <taxon>Endogonomycetes</taxon>
        <taxon>Endogonales</taxon>
        <taxon>Endogonaceae</taxon>
        <taxon>Jimgerdemannia</taxon>
    </lineage>
</organism>
<protein>
    <submittedName>
        <fullName evidence="1">Uncharacterized protein</fullName>
    </submittedName>
</protein>
<proteinExistence type="predicted"/>
<dbReference type="Proteomes" id="UP000268093">
    <property type="component" value="Unassembled WGS sequence"/>
</dbReference>
<gene>
    <name evidence="1" type="ORF">BC936DRAFT_138479</name>
</gene>
<comment type="caution">
    <text evidence="1">The sequence shown here is derived from an EMBL/GenBank/DDBJ whole genome shotgun (WGS) entry which is preliminary data.</text>
</comment>